<dbReference type="EMBL" id="QYBC01000010">
    <property type="protein sequence ID" value="RYB04452.1"/>
    <property type="molecule type" value="Genomic_DNA"/>
</dbReference>
<protein>
    <submittedName>
        <fullName evidence="2">Uncharacterized protein</fullName>
    </submittedName>
</protein>
<comment type="caution">
    <text evidence="2">The sequence shown here is derived from an EMBL/GenBank/DDBJ whole genome shotgun (WGS) entry which is preliminary data.</text>
</comment>
<reference evidence="2 3" key="2">
    <citation type="submission" date="2019-02" db="EMBL/GenBank/DDBJ databases">
        <title>'Lichenibacterium ramalinii' gen. nov. sp. nov., 'Lichenibacterium minor' gen. nov. sp. nov.</title>
        <authorList>
            <person name="Pankratov T."/>
        </authorList>
    </citation>
    <scope>NUCLEOTIDE SEQUENCE [LARGE SCALE GENOMIC DNA]</scope>
    <source>
        <strain evidence="2 3">RmlP001</strain>
    </source>
</reference>
<dbReference type="AlphaFoldDB" id="A0A4Q2RFT7"/>
<evidence type="ECO:0000256" key="1">
    <source>
        <dbReference type="SAM" id="MobiDB-lite"/>
    </source>
</evidence>
<feature type="compositionally biased region" description="Acidic residues" evidence="1">
    <location>
        <begin position="164"/>
        <end position="173"/>
    </location>
</feature>
<dbReference type="Proteomes" id="UP000289411">
    <property type="component" value="Unassembled WGS sequence"/>
</dbReference>
<name>A0A4Q2RFT7_9HYPH</name>
<evidence type="ECO:0000313" key="3">
    <source>
        <dbReference type="Proteomes" id="UP000289411"/>
    </source>
</evidence>
<accession>A0A4Q2RFT7</accession>
<feature type="region of interest" description="Disordered" evidence="1">
    <location>
        <begin position="1"/>
        <end position="21"/>
    </location>
</feature>
<proteinExistence type="predicted"/>
<feature type="compositionally biased region" description="Basic and acidic residues" evidence="1">
    <location>
        <begin position="1"/>
        <end position="10"/>
    </location>
</feature>
<gene>
    <name evidence="2" type="ORF">D3272_13530</name>
</gene>
<keyword evidence="3" id="KW-1185">Reference proteome</keyword>
<feature type="region of interest" description="Disordered" evidence="1">
    <location>
        <begin position="147"/>
        <end position="173"/>
    </location>
</feature>
<reference evidence="2 3" key="1">
    <citation type="submission" date="2018-09" db="EMBL/GenBank/DDBJ databases">
        <authorList>
            <person name="Grouzdev D.S."/>
            <person name="Krutkina M.S."/>
        </authorList>
    </citation>
    <scope>NUCLEOTIDE SEQUENCE [LARGE SCALE GENOMIC DNA]</scope>
    <source>
        <strain evidence="2 3">RmlP001</strain>
    </source>
</reference>
<sequence>MGRPRTKEDAGGPVDSAGVPVAGAGDVRKLVVTRREVREALRQMADGPLEVLSGRWSGAGSRDEDLGPVAPALVAVIPAVRFRTAPIGFGALGPWCATVGVAALRALDDGFGRGRLRSLEVDLGELRRGGEGATRALALLDQALAHAAHRRAARPPSSRGPTKDDEDQERDDP</sequence>
<evidence type="ECO:0000313" key="2">
    <source>
        <dbReference type="EMBL" id="RYB04452.1"/>
    </source>
</evidence>
<organism evidence="2 3">
    <name type="scientific">Lichenibacterium ramalinae</name>
    <dbReference type="NCBI Taxonomy" id="2316527"/>
    <lineage>
        <taxon>Bacteria</taxon>
        <taxon>Pseudomonadati</taxon>
        <taxon>Pseudomonadota</taxon>
        <taxon>Alphaproteobacteria</taxon>
        <taxon>Hyphomicrobiales</taxon>
        <taxon>Lichenihabitantaceae</taxon>
        <taxon>Lichenibacterium</taxon>
    </lineage>
</organism>